<dbReference type="OrthoDB" id="445826at2759"/>
<gene>
    <name evidence="1" type="ORF">CAPTEDRAFT_40145</name>
</gene>
<accession>R7V664</accession>
<protein>
    <recommendedName>
        <fullName evidence="4">Reverse transcriptase domain-containing protein</fullName>
    </recommendedName>
</protein>
<reference evidence="2" key="3">
    <citation type="submission" date="2015-06" db="UniProtKB">
        <authorList>
            <consortium name="EnsemblMetazoa"/>
        </authorList>
    </citation>
    <scope>IDENTIFICATION</scope>
</reference>
<dbReference type="Proteomes" id="UP000014760">
    <property type="component" value="Unassembled WGS sequence"/>
</dbReference>
<evidence type="ECO:0000313" key="1">
    <source>
        <dbReference type="EMBL" id="ELU14069.1"/>
    </source>
</evidence>
<keyword evidence="3" id="KW-1185">Reference proteome</keyword>
<feature type="non-terminal residue" evidence="1">
    <location>
        <position position="1"/>
    </location>
</feature>
<feature type="non-terminal residue" evidence="1">
    <location>
        <position position="91"/>
    </location>
</feature>
<dbReference type="EMBL" id="KB294808">
    <property type="protein sequence ID" value="ELU14069.1"/>
    <property type="molecule type" value="Genomic_DNA"/>
</dbReference>
<evidence type="ECO:0008006" key="4">
    <source>
        <dbReference type="Google" id="ProtNLM"/>
    </source>
</evidence>
<dbReference type="PANTHER" id="PTHR33395:SF22">
    <property type="entry name" value="REVERSE TRANSCRIPTASE DOMAIN-CONTAINING PROTEIN"/>
    <property type="match status" value="1"/>
</dbReference>
<dbReference type="EMBL" id="AMQN01018725">
    <property type="status" value="NOT_ANNOTATED_CDS"/>
    <property type="molecule type" value="Genomic_DNA"/>
</dbReference>
<dbReference type="PANTHER" id="PTHR33395">
    <property type="entry name" value="TRANSCRIPTASE, PUTATIVE-RELATED-RELATED"/>
    <property type="match status" value="1"/>
</dbReference>
<reference evidence="3" key="1">
    <citation type="submission" date="2012-12" db="EMBL/GenBank/DDBJ databases">
        <authorList>
            <person name="Hellsten U."/>
            <person name="Grimwood J."/>
            <person name="Chapman J.A."/>
            <person name="Shapiro H."/>
            <person name="Aerts A."/>
            <person name="Otillar R.P."/>
            <person name="Terry A.Y."/>
            <person name="Boore J.L."/>
            <person name="Simakov O."/>
            <person name="Marletaz F."/>
            <person name="Cho S.-J."/>
            <person name="Edsinger-Gonzales E."/>
            <person name="Havlak P."/>
            <person name="Kuo D.-H."/>
            <person name="Larsson T."/>
            <person name="Lv J."/>
            <person name="Arendt D."/>
            <person name="Savage R."/>
            <person name="Osoegawa K."/>
            <person name="de Jong P."/>
            <person name="Lindberg D.R."/>
            <person name="Seaver E.C."/>
            <person name="Weisblat D.A."/>
            <person name="Putnam N.H."/>
            <person name="Grigoriev I.V."/>
            <person name="Rokhsar D.S."/>
        </authorList>
    </citation>
    <scope>NUCLEOTIDE SEQUENCE</scope>
    <source>
        <strain evidence="3">I ESC-2004</strain>
    </source>
</reference>
<reference evidence="1 3" key="2">
    <citation type="journal article" date="2013" name="Nature">
        <title>Insights into bilaterian evolution from three spiralian genomes.</title>
        <authorList>
            <person name="Simakov O."/>
            <person name="Marletaz F."/>
            <person name="Cho S.J."/>
            <person name="Edsinger-Gonzales E."/>
            <person name="Havlak P."/>
            <person name="Hellsten U."/>
            <person name="Kuo D.H."/>
            <person name="Larsson T."/>
            <person name="Lv J."/>
            <person name="Arendt D."/>
            <person name="Savage R."/>
            <person name="Osoegawa K."/>
            <person name="de Jong P."/>
            <person name="Grimwood J."/>
            <person name="Chapman J.A."/>
            <person name="Shapiro H."/>
            <person name="Aerts A."/>
            <person name="Otillar R.P."/>
            <person name="Terry A.Y."/>
            <person name="Boore J.L."/>
            <person name="Grigoriev I.V."/>
            <person name="Lindberg D.R."/>
            <person name="Seaver E.C."/>
            <person name="Weisblat D.A."/>
            <person name="Putnam N.H."/>
            <person name="Rokhsar D.S."/>
        </authorList>
    </citation>
    <scope>NUCLEOTIDE SEQUENCE</scope>
    <source>
        <strain evidence="1 3">I ESC-2004</strain>
    </source>
</reference>
<dbReference type="HOGENOM" id="CLU_118269_2_1_1"/>
<dbReference type="EnsemblMetazoa" id="CapteT40145">
    <property type="protein sequence ID" value="CapteP40145"/>
    <property type="gene ID" value="CapteG40145"/>
</dbReference>
<sequence>KVEKIITSLNTKHSTGHDDISTVLIKSLKTSIVQPITLIANQMIKTSTFPDRLKIAKIKPIHKKGDTHLPGNYRPISLLPSISKILEKIIL</sequence>
<dbReference type="OMA" id="DRISVKM"/>
<dbReference type="AlphaFoldDB" id="R7V664"/>
<name>R7V664_CAPTE</name>
<proteinExistence type="predicted"/>
<evidence type="ECO:0000313" key="2">
    <source>
        <dbReference type="EnsemblMetazoa" id="CapteP40145"/>
    </source>
</evidence>
<organism evidence="1">
    <name type="scientific">Capitella teleta</name>
    <name type="common">Polychaete worm</name>
    <dbReference type="NCBI Taxonomy" id="283909"/>
    <lineage>
        <taxon>Eukaryota</taxon>
        <taxon>Metazoa</taxon>
        <taxon>Spiralia</taxon>
        <taxon>Lophotrochozoa</taxon>
        <taxon>Annelida</taxon>
        <taxon>Polychaeta</taxon>
        <taxon>Sedentaria</taxon>
        <taxon>Scolecida</taxon>
        <taxon>Capitellidae</taxon>
        <taxon>Capitella</taxon>
    </lineage>
</organism>
<evidence type="ECO:0000313" key="3">
    <source>
        <dbReference type="Proteomes" id="UP000014760"/>
    </source>
</evidence>